<proteinExistence type="predicted"/>
<protein>
    <recommendedName>
        <fullName evidence="5">Signal peptidase</fullName>
    </recommendedName>
</protein>
<feature type="transmembrane region" description="Helical" evidence="1">
    <location>
        <begin position="47"/>
        <end position="63"/>
    </location>
</feature>
<keyword evidence="1" id="KW-0472">Membrane</keyword>
<comment type="caution">
    <text evidence="3">The sequence shown here is derived from an EMBL/GenBank/DDBJ whole genome shotgun (WGS) entry which is preliminary data.</text>
</comment>
<accession>A0ABU9I1W6</accession>
<evidence type="ECO:0000313" key="3">
    <source>
        <dbReference type="EMBL" id="MEL1246404.1"/>
    </source>
</evidence>
<feature type="signal peptide" evidence="2">
    <location>
        <begin position="1"/>
        <end position="23"/>
    </location>
</feature>
<dbReference type="Proteomes" id="UP001464555">
    <property type="component" value="Unassembled WGS sequence"/>
</dbReference>
<keyword evidence="1" id="KW-0812">Transmembrane</keyword>
<keyword evidence="2" id="KW-0732">Signal</keyword>
<gene>
    <name evidence="3" type="ORF">AAEO56_19175</name>
</gene>
<evidence type="ECO:0000256" key="2">
    <source>
        <dbReference type="SAM" id="SignalP"/>
    </source>
</evidence>
<dbReference type="RefSeq" id="WP_341698699.1">
    <property type="nucleotide sequence ID" value="NZ_JBBYHR010000017.1"/>
</dbReference>
<keyword evidence="4" id="KW-1185">Reference proteome</keyword>
<sequence length="72" mass="8075">MKSSLLKWYFLVFLLASDFVVFAQPGGTGEDDDLEGGGDPPAPINTKLIWLAIVGISFAFYYFNKKRQENRA</sequence>
<feature type="chain" id="PRO_5047299961" description="Signal peptidase" evidence="2">
    <location>
        <begin position="24"/>
        <end position="72"/>
    </location>
</feature>
<evidence type="ECO:0000313" key="4">
    <source>
        <dbReference type="Proteomes" id="UP001464555"/>
    </source>
</evidence>
<dbReference type="EMBL" id="JBBYHR010000017">
    <property type="protein sequence ID" value="MEL1246404.1"/>
    <property type="molecule type" value="Genomic_DNA"/>
</dbReference>
<reference evidence="3 4" key="1">
    <citation type="submission" date="2024-04" db="EMBL/GenBank/DDBJ databases">
        <title>Flavobacterium sp. DGU11 16S ribosomal RNA gene Genome sequencing and assembly.</title>
        <authorList>
            <person name="Park S."/>
        </authorList>
    </citation>
    <scope>NUCLEOTIDE SEQUENCE [LARGE SCALE GENOMIC DNA]</scope>
    <source>
        <strain evidence="3 4">DGU11</strain>
    </source>
</reference>
<keyword evidence="1" id="KW-1133">Transmembrane helix</keyword>
<evidence type="ECO:0008006" key="5">
    <source>
        <dbReference type="Google" id="ProtNLM"/>
    </source>
</evidence>
<name>A0ABU9I1W6_9FLAO</name>
<evidence type="ECO:0000256" key="1">
    <source>
        <dbReference type="SAM" id="Phobius"/>
    </source>
</evidence>
<organism evidence="3 4">
    <name type="scientific">Flavobacterium arundinis</name>
    <dbReference type="NCBI Taxonomy" id="3139143"/>
    <lineage>
        <taxon>Bacteria</taxon>
        <taxon>Pseudomonadati</taxon>
        <taxon>Bacteroidota</taxon>
        <taxon>Flavobacteriia</taxon>
        <taxon>Flavobacteriales</taxon>
        <taxon>Flavobacteriaceae</taxon>
        <taxon>Flavobacterium</taxon>
    </lineage>
</organism>